<proteinExistence type="predicted"/>
<comment type="caution">
    <text evidence="4">The sequence shown here is derived from an EMBL/GenBank/DDBJ whole genome shotgun (WGS) entry which is preliminary data.</text>
</comment>
<evidence type="ECO:0000259" key="3">
    <source>
        <dbReference type="PROSITE" id="PS51174"/>
    </source>
</evidence>
<dbReference type="PROSITE" id="PS51174">
    <property type="entry name" value="BARWIN_3"/>
    <property type="match status" value="1"/>
</dbReference>
<gene>
    <name evidence="4" type="ORF">V6N11_079702</name>
</gene>
<sequence length="184" mass="20368">MGRSATSISLLVLACLVGSAAAQSSENVNAHWTNFEAKEADWDMNKANNVYCKKYDADMPYEWRSRYYWTDIGDLADFSIDEACGKCIHVTNTGTGNETTVRIVGPTGHGLELDKPVFDQLDSDGNGRIVGHLVVNYKFVDCDPTPPGPGESNVTAYFSDDYNPVQNNWTYPSHAAILRHLGRR</sequence>
<dbReference type="PRINTS" id="PR00602">
    <property type="entry name" value="BARWIN"/>
</dbReference>
<dbReference type="PANTHER" id="PTHR46351:SF3">
    <property type="entry name" value="WOUND-INDUCED PROTEIN WIN2"/>
    <property type="match status" value="1"/>
</dbReference>
<evidence type="ECO:0000256" key="1">
    <source>
        <dbReference type="ARBA" id="ARBA00023157"/>
    </source>
</evidence>
<protein>
    <recommendedName>
        <fullName evidence="3">Barwin domain-containing protein</fullName>
    </recommendedName>
</protein>
<keyword evidence="2" id="KW-0732">Signal</keyword>
<dbReference type="Proteomes" id="UP001396334">
    <property type="component" value="Unassembled WGS sequence"/>
</dbReference>
<evidence type="ECO:0000256" key="2">
    <source>
        <dbReference type="SAM" id="SignalP"/>
    </source>
</evidence>
<feature type="chain" id="PRO_5046066790" description="Barwin domain-containing protein" evidence="2">
    <location>
        <begin position="23"/>
        <end position="184"/>
    </location>
</feature>
<feature type="signal peptide" evidence="2">
    <location>
        <begin position="1"/>
        <end position="22"/>
    </location>
</feature>
<dbReference type="SUPFAM" id="SSF50685">
    <property type="entry name" value="Barwin-like endoglucanases"/>
    <property type="match status" value="1"/>
</dbReference>
<dbReference type="InterPro" id="IPR044301">
    <property type="entry name" value="PR4"/>
</dbReference>
<name>A0ABR2RW58_9ROSI</name>
<dbReference type="InterPro" id="IPR001153">
    <property type="entry name" value="Barwin_dom"/>
</dbReference>
<keyword evidence="1" id="KW-1015">Disulfide bond</keyword>
<feature type="domain" description="Barwin" evidence="3">
    <location>
        <begin position="23"/>
        <end position="144"/>
    </location>
</feature>
<reference evidence="4 5" key="1">
    <citation type="journal article" date="2024" name="G3 (Bethesda)">
        <title>Genome assembly of Hibiscus sabdariffa L. provides insights into metabolisms of medicinal natural products.</title>
        <authorList>
            <person name="Kim T."/>
        </authorList>
    </citation>
    <scope>NUCLEOTIDE SEQUENCE [LARGE SCALE GENOMIC DNA]</scope>
    <source>
        <strain evidence="4">TK-2024</strain>
        <tissue evidence="4">Old leaves</tissue>
    </source>
</reference>
<dbReference type="Gene3D" id="2.40.40.10">
    <property type="entry name" value="RlpA-like domain"/>
    <property type="match status" value="1"/>
</dbReference>
<dbReference type="InterPro" id="IPR036908">
    <property type="entry name" value="RlpA-like_sf"/>
</dbReference>
<dbReference type="PROSITE" id="PS51257">
    <property type="entry name" value="PROKAR_LIPOPROTEIN"/>
    <property type="match status" value="1"/>
</dbReference>
<dbReference type="PANTHER" id="PTHR46351">
    <property type="entry name" value="WOUND-INDUCED PROTEIN WIN2"/>
    <property type="match status" value="1"/>
</dbReference>
<dbReference type="Pfam" id="PF00967">
    <property type="entry name" value="Barwin"/>
    <property type="match status" value="1"/>
</dbReference>
<dbReference type="EMBL" id="JBBPBN010000020">
    <property type="protein sequence ID" value="KAK9017220.1"/>
    <property type="molecule type" value="Genomic_DNA"/>
</dbReference>
<accession>A0ABR2RW58</accession>
<keyword evidence="5" id="KW-1185">Reference proteome</keyword>
<evidence type="ECO:0000313" key="5">
    <source>
        <dbReference type="Proteomes" id="UP001396334"/>
    </source>
</evidence>
<evidence type="ECO:0000313" key="4">
    <source>
        <dbReference type="EMBL" id="KAK9017220.1"/>
    </source>
</evidence>
<organism evidence="4 5">
    <name type="scientific">Hibiscus sabdariffa</name>
    <name type="common">roselle</name>
    <dbReference type="NCBI Taxonomy" id="183260"/>
    <lineage>
        <taxon>Eukaryota</taxon>
        <taxon>Viridiplantae</taxon>
        <taxon>Streptophyta</taxon>
        <taxon>Embryophyta</taxon>
        <taxon>Tracheophyta</taxon>
        <taxon>Spermatophyta</taxon>
        <taxon>Magnoliopsida</taxon>
        <taxon>eudicotyledons</taxon>
        <taxon>Gunneridae</taxon>
        <taxon>Pentapetalae</taxon>
        <taxon>rosids</taxon>
        <taxon>malvids</taxon>
        <taxon>Malvales</taxon>
        <taxon>Malvaceae</taxon>
        <taxon>Malvoideae</taxon>
        <taxon>Hibiscus</taxon>
    </lineage>
</organism>